<dbReference type="GO" id="GO:0009312">
    <property type="term" value="P:oligosaccharide biosynthetic process"/>
    <property type="evidence" value="ECO:0007669"/>
    <property type="project" value="InterPro"/>
</dbReference>
<dbReference type="InterPro" id="IPR029063">
    <property type="entry name" value="SAM-dependent_MTases_sf"/>
</dbReference>
<dbReference type="STRING" id="75922.BST47_23500"/>
<dbReference type="Proteomes" id="UP000192411">
    <property type="component" value="Unassembled WGS sequence"/>
</dbReference>
<organism evidence="1 2">
    <name type="scientific">Mycolicibacterium tusciae</name>
    <dbReference type="NCBI Taxonomy" id="75922"/>
    <lineage>
        <taxon>Bacteria</taxon>
        <taxon>Bacillati</taxon>
        <taxon>Actinomycetota</taxon>
        <taxon>Actinomycetes</taxon>
        <taxon>Mycobacteriales</taxon>
        <taxon>Mycobacteriaceae</taxon>
        <taxon>Mycolicibacterium</taxon>
    </lineage>
</organism>
<dbReference type="RefSeq" id="WP_083128067.1">
    <property type="nucleotide sequence ID" value="NZ_MVIM01000015.1"/>
</dbReference>
<evidence type="ECO:0000313" key="2">
    <source>
        <dbReference type="Proteomes" id="UP000192411"/>
    </source>
</evidence>
<name>A0A1X0JJ93_9MYCO</name>
<dbReference type="Gene3D" id="3.40.50.150">
    <property type="entry name" value="Vaccinia Virus protein VP39"/>
    <property type="match status" value="1"/>
</dbReference>
<dbReference type="InterPro" id="IPR008715">
    <property type="entry name" value="SAM-MeTfrase_NodS-like"/>
</dbReference>
<accession>A0A1X0JJ93</accession>
<protein>
    <submittedName>
        <fullName evidence="1">SAM-dependent methyltransferase</fullName>
    </submittedName>
</protein>
<dbReference type="Pfam" id="PF05401">
    <property type="entry name" value="NodS"/>
    <property type="match status" value="1"/>
</dbReference>
<dbReference type="EMBL" id="MVIM01000015">
    <property type="protein sequence ID" value="ORB62595.1"/>
    <property type="molecule type" value="Genomic_DNA"/>
</dbReference>
<comment type="caution">
    <text evidence="1">The sequence shown here is derived from an EMBL/GenBank/DDBJ whole genome shotgun (WGS) entry which is preliminary data.</text>
</comment>
<proteinExistence type="predicted"/>
<keyword evidence="2" id="KW-1185">Reference proteome</keyword>
<sequence>MPTRLSTGYFDRIYSESEDPWQLGGRWYEQRKYAITLALLPYRRYRHAFEPGCSIGVLTEQLTTRCDHVTSTDIASAALDAAHRRLIDAGRRQNVTLLRRSVDDPWPQDGFDLVVLSELCYYLHPEVLRDTLDREIPRLRPGTTVVAAHWRHPVAEYPMTGDYATDVIAATSDLHHLGGYRDADVIVEVFDTGSSKSVAARTGVPGA</sequence>
<dbReference type="GO" id="GO:0008757">
    <property type="term" value="F:S-adenosylmethionine-dependent methyltransferase activity"/>
    <property type="evidence" value="ECO:0007669"/>
    <property type="project" value="InterPro"/>
</dbReference>
<gene>
    <name evidence="1" type="ORF">BST47_23500</name>
</gene>
<dbReference type="CDD" id="cd02440">
    <property type="entry name" value="AdoMet_MTases"/>
    <property type="match status" value="1"/>
</dbReference>
<dbReference type="GO" id="GO:0032259">
    <property type="term" value="P:methylation"/>
    <property type="evidence" value="ECO:0007669"/>
    <property type="project" value="UniProtKB-KW"/>
</dbReference>
<keyword evidence="1" id="KW-0808">Transferase</keyword>
<evidence type="ECO:0000313" key="1">
    <source>
        <dbReference type="EMBL" id="ORB62595.1"/>
    </source>
</evidence>
<dbReference type="OrthoDB" id="116799at2"/>
<reference evidence="1 2" key="1">
    <citation type="submission" date="2017-02" db="EMBL/GenBank/DDBJ databases">
        <title>The new phylogeny of genus Mycobacterium.</title>
        <authorList>
            <person name="Tortoli E."/>
            <person name="Trovato A."/>
            <person name="Cirillo D.M."/>
        </authorList>
    </citation>
    <scope>NUCLEOTIDE SEQUENCE [LARGE SCALE GENOMIC DNA]</scope>
    <source>
        <strain evidence="1 2">DSM 44338</strain>
    </source>
</reference>
<dbReference type="SUPFAM" id="SSF53335">
    <property type="entry name" value="S-adenosyl-L-methionine-dependent methyltransferases"/>
    <property type="match status" value="1"/>
</dbReference>
<keyword evidence="1" id="KW-0489">Methyltransferase</keyword>
<dbReference type="AlphaFoldDB" id="A0A1X0JJ93"/>